<dbReference type="SUPFAM" id="SSF81345">
    <property type="entry name" value="ABC transporter involved in vitamin B12 uptake, BtuC"/>
    <property type="match status" value="1"/>
</dbReference>
<comment type="similarity">
    <text evidence="2">Belongs to the binding-protein-dependent transport system permease family. FecCD subfamily.</text>
</comment>
<gene>
    <name evidence="9" type="ORF">ACFOSE_01340</name>
</gene>
<keyword evidence="10" id="KW-1185">Reference proteome</keyword>
<feature type="transmembrane region" description="Helical" evidence="8">
    <location>
        <begin position="73"/>
        <end position="91"/>
    </location>
</feature>
<dbReference type="Proteomes" id="UP001595901">
    <property type="component" value="Unassembled WGS sequence"/>
</dbReference>
<evidence type="ECO:0000313" key="10">
    <source>
        <dbReference type="Proteomes" id="UP001595901"/>
    </source>
</evidence>
<evidence type="ECO:0000256" key="8">
    <source>
        <dbReference type="SAM" id="Phobius"/>
    </source>
</evidence>
<evidence type="ECO:0000256" key="1">
    <source>
        <dbReference type="ARBA" id="ARBA00004651"/>
    </source>
</evidence>
<feature type="transmembrane region" description="Helical" evidence="8">
    <location>
        <begin position="130"/>
        <end position="154"/>
    </location>
</feature>
<feature type="transmembrane region" description="Helical" evidence="8">
    <location>
        <begin position="174"/>
        <end position="196"/>
    </location>
</feature>
<organism evidence="9 10">
    <name type="scientific">Streptococcus dentapri</name>
    <dbReference type="NCBI Taxonomy" id="573564"/>
    <lineage>
        <taxon>Bacteria</taxon>
        <taxon>Bacillati</taxon>
        <taxon>Bacillota</taxon>
        <taxon>Bacilli</taxon>
        <taxon>Lactobacillales</taxon>
        <taxon>Streptococcaceae</taxon>
        <taxon>Streptococcus</taxon>
    </lineage>
</organism>
<feature type="transmembrane region" description="Helical" evidence="8">
    <location>
        <begin position="97"/>
        <end position="118"/>
    </location>
</feature>
<dbReference type="PANTHER" id="PTHR30472">
    <property type="entry name" value="FERRIC ENTEROBACTIN TRANSPORT SYSTEM PERMEASE PROTEIN"/>
    <property type="match status" value="1"/>
</dbReference>
<evidence type="ECO:0000256" key="2">
    <source>
        <dbReference type="ARBA" id="ARBA00007935"/>
    </source>
</evidence>
<keyword evidence="4" id="KW-1003">Cell membrane</keyword>
<evidence type="ECO:0000313" key="9">
    <source>
        <dbReference type="EMBL" id="MFC3931446.1"/>
    </source>
</evidence>
<dbReference type="InterPro" id="IPR000522">
    <property type="entry name" value="ABC_transptr_permease_BtuC"/>
</dbReference>
<comment type="caution">
    <text evidence="9">The sequence shown here is derived from an EMBL/GenBank/DDBJ whole genome shotgun (WGS) entry which is preliminary data.</text>
</comment>
<feature type="transmembrane region" description="Helical" evidence="8">
    <location>
        <begin position="39"/>
        <end position="61"/>
    </location>
</feature>
<evidence type="ECO:0000256" key="3">
    <source>
        <dbReference type="ARBA" id="ARBA00022448"/>
    </source>
</evidence>
<dbReference type="Pfam" id="PF01032">
    <property type="entry name" value="FecCD"/>
    <property type="match status" value="1"/>
</dbReference>
<feature type="transmembrane region" description="Helical" evidence="8">
    <location>
        <begin position="217"/>
        <end position="240"/>
    </location>
</feature>
<feature type="transmembrane region" description="Helical" evidence="8">
    <location>
        <begin position="260"/>
        <end position="277"/>
    </location>
</feature>
<dbReference type="InterPro" id="IPR037294">
    <property type="entry name" value="ABC_BtuC-like"/>
</dbReference>
<accession>A0ABV8CZD8</accession>
<dbReference type="Gene3D" id="1.10.3470.10">
    <property type="entry name" value="ABC transporter involved in vitamin B12 uptake, BtuC"/>
    <property type="match status" value="1"/>
</dbReference>
<dbReference type="CDD" id="cd06550">
    <property type="entry name" value="TM_ABC_iron-siderophores_like"/>
    <property type="match status" value="1"/>
</dbReference>
<evidence type="ECO:0000256" key="6">
    <source>
        <dbReference type="ARBA" id="ARBA00022989"/>
    </source>
</evidence>
<evidence type="ECO:0000256" key="7">
    <source>
        <dbReference type="ARBA" id="ARBA00023136"/>
    </source>
</evidence>
<keyword evidence="5 8" id="KW-0812">Transmembrane</keyword>
<dbReference type="RefSeq" id="WP_380429495.1">
    <property type="nucleotide sequence ID" value="NZ_JBHSAC010000011.1"/>
</dbReference>
<keyword evidence="6 8" id="KW-1133">Transmembrane helix</keyword>
<dbReference type="EMBL" id="JBHSAC010000011">
    <property type="protein sequence ID" value="MFC3931446.1"/>
    <property type="molecule type" value="Genomic_DNA"/>
</dbReference>
<sequence>MPILFIVSLLIGSSSIDWQVLYKGLFFKDAASQQIIYDFRLPRLLIVILAGLSLSLSGYLMQTVAHNRLASPSMLGLVDGALLGVVLSKIFKFTFFLATPLLAILGSLLTIGLIYLLASLVADGFEKTKLILIGIMIGNLIGSFASLLALRINFFSDSFIFFLGTVSDVSWWDVLLLLSSLLLCLPLLIYLVPQLAGFALGDDMLYGLGKPVKQIKLLAFLLAAILSATTVSVVGKLNFIGLIVPNIVYLLKENRISKQLLLNILVSLELMIVSDILSKLIRYPYETPLAFVISLIGIPFFFYILRTQGGKERV</sequence>
<keyword evidence="3" id="KW-0813">Transport</keyword>
<proteinExistence type="inferred from homology"/>
<evidence type="ECO:0000256" key="4">
    <source>
        <dbReference type="ARBA" id="ARBA00022475"/>
    </source>
</evidence>
<evidence type="ECO:0000256" key="5">
    <source>
        <dbReference type="ARBA" id="ARBA00022692"/>
    </source>
</evidence>
<dbReference type="PANTHER" id="PTHR30472:SF25">
    <property type="entry name" value="ABC TRANSPORTER PERMEASE PROTEIN MJ0876-RELATED"/>
    <property type="match status" value="1"/>
</dbReference>
<keyword evidence="7 8" id="KW-0472">Membrane</keyword>
<name>A0ABV8CZD8_9STRE</name>
<feature type="transmembrane region" description="Helical" evidence="8">
    <location>
        <begin position="289"/>
        <end position="305"/>
    </location>
</feature>
<reference evidence="10" key="1">
    <citation type="journal article" date="2019" name="Int. J. Syst. Evol. Microbiol.">
        <title>The Global Catalogue of Microorganisms (GCM) 10K type strain sequencing project: providing services to taxonomists for standard genome sequencing and annotation.</title>
        <authorList>
            <consortium name="The Broad Institute Genomics Platform"/>
            <consortium name="The Broad Institute Genome Sequencing Center for Infectious Disease"/>
            <person name="Wu L."/>
            <person name="Ma J."/>
        </authorList>
    </citation>
    <scope>NUCLEOTIDE SEQUENCE [LARGE SCALE GENOMIC DNA]</scope>
    <source>
        <strain evidence="10">CCUG 58728</strain>
    </source>
</reference>
<comment type="subcellular location">
    <subcellularLocation>
        <location evidence="1">Cell membrane</location>
        <topology evidence="1">Multi-pass membrane protein</topology>
    </subcellularLocation>
</comment>
<protein>
    <submittedName>
        <fullName evidence="9">Iron ABC transporter permease</fullName>
    </submittedName>
</protein>